<organism evidence="1 2">
    <name type="scientific">Chromobacterium violaceum (strain ATCC 12472 / DSM 30191 / JCM 1249 / CCUG 213 / NBRC 12614 / NCIMB 9131 / NCTC 9757 / MK)</name>
    <dbReference type="NCBI Taxonomy" id="243365"/>
    <lineage>
        <taxon>Bacteria</taxon>
        <taxon>Pseudomonadati</taxon>
        <taxon>Pseudomonadota</taxon>
        <taxon>Betaproteobacteria</taxon>
        <taxon>Neisseriales</taxon>
        <taxon>Chromobacteriaceae</taxon>
        <taxon>Chromobacterium</taxon>
    </lineage>
</organism>
<dbReference type="Proteomes" id="UP000001424">
    <property type="component" value="Chromosome"/>
</dbReference>
<accession>Q7NXX5</accession>
<reference evidence="1 2" key="1">
    <citation type="journal article" date="2003" name="Proc. Natl. Acad. Sci. U.S.A.">
        <title>The complete genome sequence of Chromobacterium violaceum reveals remarkable and exploitable bacterial adaptability.</title>
        <authorList>
            <person name="Vasconcelos A.T.R."/>
            <person name="de Almeida D.F."/>
            <person name="Almeida F.C."/>
            <person name="de Almeida L.G.P."/>
            <person name="de Almeida R."/>
            <person name="Goncalves J.A.A."/>
            <person name="Andrade E.M."/>
            <person name="Antonio R.V."/>
            <person name="Araripe J."/>
            <person name="de Araujo M.F.F."/>
            <person name="Filho S.A."/>
            <person name="Azevedo V."/>
            <person name="Batista A.J."/>
            <person name="Bataus L.A.M."/>
            <person name="Batista J.S."/>
            <person name="Belo A."/>
            <person name="vander Berg C."/>
            <person name="Blamey J."/>
            <person name="Bogo M."/>
            <person name="Bonato S."/>
            <person name="Bordignon J."/>
            <person name="Brito C.A."/>
            <person name="Brocchi M."/>
            <person name="Burity H.A."/>
            <person name="Camargo A.A."/>
            <person name="Cardoso D.D.P."/>
            <person name="Carneiro N.P."/>
            <person name="Carraro D.M."/>
            <person name="Carvalho C.M.B."/>
            <person name="Cascardo J.C.M."/>
            <person name="Cavada B.S."/>
            <person name="Chueire L.M.O."/>
            <person name="Pasa T.B.C."/>
            <person name="Duran N."/>
            <person name="Fagundes N."/>
            <person name="Falcao C.L."/>
            <person name="Fantinatti F."/>
            <person name="Farias I.P."/>
            <person name="Felipe M.S.S."/>
            <person name="Ferrari L.P."/>
            <person name="Ferro J.A."/>
            <person name="Ferro M.I.T."/>
            <person name="Franco G.R."/>
            <person name="Freitas N.S.A."/>
            <person name="Furlan L.R."/>
            <person name="Gazzinelli R.T."/>
            <person name="Gomes E.A."/>
            <person name="Goncalves P.R."/>
            <person name="Grangeiro T.B."/>
            <person name="Grattapaglia D."/>
            <person name="Grisard E.C."/>
            <person name="Guimaraes C.T."/>
            <person name="Hanna E.S."/>
            <person name="Hungria M."/>
            <person name="Jardim S.N."/>
            <person name="Laurino J."/>
            <person name="Leoi L.C.T."/>
            <person name="Fassarella L."/>
            <person name="Lima A."/>
            <person name="Loureiro M.F."/>
            <person name="Lyra M.C.P."/>
            <person name="Macedo M."/>
            <person name="Madeira H.M.F."/>
            <person name="Manfio G.P."/>
            <person name="Maranhao A.Q."/>
            <person name="Martins W.S."/>
            <person name="di Mauro S.M.Z."/>
            <person name="de Medeiros S.R.B."/>
            <person name="Meissner R.D.V."/>
            <person name="Menck C.F.M."/>
            <person name="Moreira M.A.M."/>
            <person name="Nascimento F.F."/>
            <person name="Nicolas M.F."/>
            <person name="Oliveira J.G."/>
            <person name="Oliveira S.C."/>
            <person name="Paixao R.F.C."/>
            <person name="Parente J.A."/>
            <person name="Pedrosa F.O."/>
            <person name="Pena S.J.D."/>
            <person name="Perreira J.O."/>
            <person name="Perreira M."/>
            <person name="Pinto L.S.R.C."/>
            <person name="Pinto L.S."/>
            <person name="Porto J.I.R."/>
            <person name="Potrich D.P."/>
            <person name="Neto C.E.R."/>
            <person name="Reis A.M.M."/>
            <person name="Rigo L.U."/>
            <person name="Rondinelli E."/>
            <person name="dos Santos E.B.P."/>
            <person name="Santos F.R."/>
            <person name="Schneider M.P.C."/>
            <person name="Seuanez H.N."/>
            <person name="Silva A.M.R."/>
            <person name="da Silva A.L.C."/>
            <person name="Silva D.W."/>
            <person name="Silva R."/>
            <person name="Simoes I.C."/>
            <person name="Simon D."/>
            <person name="Soares C.M.A."/>
            <person name="Soares R.B.A."/>
            <person name="Souza E.M."/>
            <person name="Souza K.R.L."/>
            <person name="Souza R.C."/>
            <person name="Steffens M.B.R."/>
            <person name="Steindel M."/>
            <person name="Teixeira S.R."/>
            <person name="Urmenyi T."/>
            <person name="Vettore A."/>
            <person name="Wassem R."/>
            <person name="Zaha A."/>
            <person name="Simpson A.J.G."/>
        </authorList>
    </citation>
    <scope>NUCLEOTIDE SEQUENCE [LARGE SCALE GENOMIC DNA]</scope>
    <source>
        <strain evidence="2">ATCC 12472 / DSM 30191 / JCM 1249 / NBRC 12614 / NCIMB 9131 / NCTC 9757</strain>
    </source>
</reference>
<dbReference type="KEGG" id="cvi:CV_1501"/>
<dbReference type="HOGENOM" id="CLU_2786360_0_0_4"/>
<dbReference type="AlphaFoldDB" id="Q7NXX5"/>
<name>Q7NXX5_CHRVO</name>
<evidence type="ECO:0000313" key="2">
    <source>
        <dbReference type="Proteomes" id="UP000001424"/>
    </source>
</evidence>
<evidence type="ECO:0000313" key="1">
    <source>
        <dbReference type="EMBL" id="AAQ59176.1"/>
    </source>
</evidence>
<dbReference type="EMBL" id="AE016825">
    <property type="protein sequence ID" value="AAQ59176.1"/>
    <property type="molecule type" value="Genomic_DNA"/>
</dbReference>
<gene>
    <name evidence="1" type="ordered locus">CV_1501</name>
</gene>
<dbReference type="STRING" id="243365.CV_1501"/>
<proteinExistence type="predicted"/>
<protein>
    <submittedName>
        <fullName evidence="1">Uncharacterized protein</fullName>
    </submittedName>
</protein>
<keyword evidence="2" id="KW-1185">Reference proteome</keyword>
<sequence length="68" mass="7314">MAWLLHIPAGVGMKSQESPERLQEIFCGGHGSGKWIAIGTVDCMQMNDAHASLFAMGACAMQALFECE</sequence>